<reference evidence="2" key="1">
    <citation type="journal article" date="2019" name="Int. J. Syst. Evol. Microbiol.">
        <title>The Global Catalogue of Microorganisms (GCM) 10K type strain sequencing project: providing services to taxonomists for standard genome sequencing and annotation.</title>
        <authorList>
            <consortium name="The Broad Institute Genomics Platform"/>
            <consortium name="The Broad Institute Genome Sequencing Center for Infectious Disease"/>
            <person name="Wu L."/>
            <person name="Ma J."/>
        </authorList>
    </citation>
    <scope>NUCLEOTIDE SEQUENCE [LARGE SCALE GENOMIC DNA]</scope>
    <source>
        <strain evidence="2">CECT 7806</strain>
    </source>
</reference>
<protein>
    <submittedName>
        <fullName evidence="1">Uncharacterized protein</fullName>
    </submittedName>
</protein>
<organism evidence="1 2">
    <name type="scientific">Methylobacterium longum</name>
    <dbReference type="NCBI Taxonomy" id="767694"/>
    <lineage>
        <taxon>Bacteria</taxon>
        <taxon>Pseudomonadati</taxon>
        <taxon>Pseudomonadota</taxon>
        <taxon>Alphaproteobacteria</taxon>
        <taxon>Hyphomicrobiales</taxon>
        <taxon>Methylobacteriaceae</taxon>
        <taxon>Methylobacterium</taxon>
    </lineage>
</organism>
<comment type="caution">
    <text evidence="1">The sequence shown here is derived from an EMBL/GenBank/DDBJ whole genome shotgun (WGS) entry which is preliminary data.</text>
</comment>
<evidence type="ECO:0000313" key="2">
    <source>
        <dbReference type="Proteomes" id="UP001244297"/>
    </source>
</evidence>
<name>A0ABT8AXE7_9HYPH</name>
<accession>A0ABT8AXE7</accession>
<proteinExistence type="predicted"/>
<sequence length="178" mass="19999">MSDSDRRVKLRETVEDLIAHSCEAIAFEGTTAIERHALRSANYELLDYYNKLVKTTDALDKEASTEVVEIRNAAIGLINASMGISSLAYRIMTARKLVLKKQAKIARASRAPKVEKWRGDRQALLLRHLPDAAEAKRHPWKTAESIRDALNADLIRSGRKTGVSTKTIGRWIDEMPET</sequence>
<keyword evidence="2" id="KW-1185">Reference proteome</keyword>
<evidence type="ECO:0000313" key="1">
    <source>
        <dbReference type="EMBL" id="MDN3574287.1"/>
    </source>
</evidence>
<dbReference type="EMBL" id="JAUFPT010000097">
    <property type="protein sequence ID" value="MDN3574287.1"/>
    <property type="molecule type" value="Genomic_DNA"/>
</dbReference>
<dbReference type="Proteomes" id="UP001244297">
    <property type="component" value="Unassembled WGS sequence"/>
</dbReference>
<gene>
    <name evidence="1" type="ORF">QWZ18_27235</name>
</gene>
<dbReference type="RefSeq" id="WP_238291124.1">
    <property type="nucleotide sequence ID" value="NZ_BPQS01000032.1"/>
</dbReference>